<keyword evidence="1" id="KW-0904">Protein phosphatase</keyword>
<comment type="cofactor">
    <cofactor evidence="1">
        <name>Mg(2+)</name>
        <dbReference type="ChEBI" id="CHEBI:18420"/>
    </cofactor>
</comment>
<comment type="catalytic activity">
    <reaction evidence="1">
        <text>O-phospho-L-seryl-[protein] + H2O = L-seryl-[protein] + phosphate</text>
        <dbReference type="Rhea" id="RHEA:20629"/>
        <dbReference type="Rhea" id="RHEA-COMP:9863"/>
        <dbReference type="Rhea" id="RHEA-COMP:11604"/>
        <dbReference type="ChEBI" id="CHEBI:15377"/>
        <dbReference type="ChEBI" id="CHEBI:29999"/>
        <dbReference type="ChEBI" id="CHEBI:43474"/>
        <dbReference type="ChEBI" id="CHEBI:83421"/>
        <dbReference type="EC" id="3.1.3.16"/>
    </reaction>
</comment>
<comment type="similarity">
    <text evidence="1">Belongs to the PP2C family.</text>
</comment>
<dbReference type="EMBL" id="HBIQ01017883">
    <property type="protein sequence ID" value="CAE0530869.1"/>
    <property type="molecule type" value="Transcribed_RNA"/>
</dbReference>
<name>A0A7S3RQF9_9SPIT</name>
<accession>A0A7S3RQF9</accession>
<dbReference type="PANTHER" id="PTHR12320">
    <property type="entry name" value="PROTEIN PHOSPHATASE 2C"/>
    <property type="match status" value="1"/>
</dbReference>
<dbReference type="PANTHER" id="PTHR12320:SF1">
    <property type="entry name" value="PROTEIN PHOSPHATASE PTC7 HOMOLOG"/>
    <property type="match status" value="1"/>
</dbReference>
<gene>
    <name evidence="3" type="ORF">SACU0126_LOCUS5868</name>
</gene>
<evidence type="ECO:0000256" key="2">
    <source>
        <dbReference type="SAM" id="MobiDB-lite"/>
    </source>
</evidence>
<keyword evidence="1" id="KW-0378">Hydrolase</keyword>
<sequence length="252" mass="27708">MVAVLTIGDCELLMLRRLHGRQSGLQAVFHTEMQRIDGHVQTPLQLARVDDRVDPEFDEELALEVIERGSAVHCVSAYEGDIIVLGSDGVFDNLFLDEVVDICNEALPTPKGANFTPTQPSILSKISKRIVEESHAKSMVGAGGYLPDTPIGTGGKMDDTSVVVAEVVEWTQAHSEVWAQVRRQRQWRTMVTCGGMDTLACKTCRAAEDSDHEVDLRSNHSRDSAHSLNKSRDVNMSVDSDNEDDSSKCSVQ</sequence>
<keyword evidence="1" id="KW-0460">Magnesium</keyword>
<dbReference type="SUPFAM" id="SSF81606">
    <property type="entry name" value="PP2C-like"/>
    <property type="match status" value="1"/>
</dbReference>
<dbReference type="GO" id="GO:0004722">
    <property type="term" value="F:protein serine/threonine phosphatase activity"/>
    <property type="evidence" value="ECO:0007669"/>
    <property type="project" value="UniProtKB-EC"/>
</dbReference>
<dbReference type="Gene3D" id="3.60.40.10">
    <property type="entry name" value="PPM-type phosphatase domain"/>
    <property type="match status" value="1"/>
</dbReference>
<feature type="compositionally biased region" description="Basic and acidic residues" evidence="2">
    <location>
        <begin position="213"/>
        <end position="233"/>
    </location>
</feature>
<keyword evidence="1" id="KW-0479">Metal-binding</keyword>
<dbReference type="InterPro" id="IPR039123">
    <property type="entry name" value="PPTC7"/>
</dbReference>
<reference evidence="3" key="1">
    <citation type="submission" date="2021-01" db="EMBL/GenBank/DDBJ databases">
        <authorList>
            <person name="Corre E."/>
            <person name="Pelletier E."/>
            <person name="Niang G."/>
            <person name="Scheremetjew M."/>
            <person name="Finn R."/>
            <person name="Kale V."/>
            <person name="Holt S."/>
            <person name="Cochrane G."/>
            <person name="Meng A."/>
            <person name="Brown T."/>
            <person name="Cohen L."/>
        </authorList>
    </citation>
    <scope>NUCLEOTIDE SEQUENCE</scope>
    <source>
        <strain evidence="3">SPMC142</strain>
    </source>
</reference>
<feature type="region of interest" description="Disordered" evidence="2">
    <location>
        <begin position="213"/>
        <end position="252"/>
    </location>
</feature>
<dbReference type="AlphaFoldDB" id="A0A7S3RQF9"/>
<comment type="cofactor">
    <cofactor evidence="1">
        <name>Mn(2+)</name>
        <dbReference type="ChEBI" id="CHEBI:29035"/>
    </cofactor>
</comment>
<proteinExistence type="inferred from homology"/>
<evidence type="ECO:0000313" key="3">
    <source>
        <dbReference type="EMBL" id="CAE0530869.1"/>
    </source>
</evidence>
<protein>
    <recommendedName>
        <fullName evidence="1">Protein phosphatase</fullName>
        <ecNumber evidence="1">3.1.3.16</ecNumber>
    </recommendedName>
</protein>
<evidence type="ECO:0000256" key="1">
    <source>
        <dbReference type="RuleBase" id="RU366020"/>
    </source>
</evidence>
<organism evidence="3">
    <name type="scientific">Strombidinopsis acuminata</name>
    <dbReference type="NCBI Taxonomy" id="141414"/>
    <lineage>
        <taxon>Eukaryota</taxon>
        <taxon>Sar</taxon>
        <taxon>Alveolata</taxon>
        <taxon>Ciliophora</taxon>
        <taxon>Intramacronucleata</taxon>
        <taxon>Spirotrichea</taxon>
        <taxon>Choreotrichia</taxon>
        <taxon>Choreotrichida</taxon>
        <taxon>Strombidinopsidae</taxon>
        <taxon>Strombidinopsis</taxon>
    </lineage>
</organism>
<dbReference type="InterPro" id="IPR036457">
    <property type="entry name" value="PPM-type-like_dom_sf"/>
</dbReference>
<dbReference type="EC" id="3.1.3.16" evidence="1"/>
<dbReference type="GO" id="GO:0046872">
    <property type="term" value="F:metal ion binding"/>
    <property type="evidence" value="ECO:0007669"/>
    <property type="project" value="UniProtKB-UniRule"/>
</dbReference>
<comment type="catalytic activity">
    <reaction evidence="1">
        <text>O-phospho-L-threonyl-[protein] + H2O = L-threonyl-[protein] + phosphate</text>
        <dbReference type="Rhea" id="RHEA:47004"/>
        <dbReference type="Rhea" id="RHEA-COMP:11060"/>
        <dbReference type="Rhea" id="RHEA-COMP:11605"/>
        <dbReference type="ChEBI" id="CHEBI:15377"/>
        <dbReference type="ChEBI" id="CHEBI:30013"/>
        <dbReference type="ChEBI" id="CHEBI:43474"/>
        <dbReference type="ChEBI" id="CHEBI:61977"/>
        <dbReference type="EC" id="3.1.3.16"/>
    </reaction>
</comment>
<keyword evidence="1" id="KW-0464">Manganese</keyword>